<keyword evidence="3" id="KW-1185">Reference proteome</keyword>
<dbReference type="GO" id="GO:0009330">
    <property type="term" value="C:DNA topoisomerase type II (double strand cut, ATP-hydrolyzing) complex"/>
    <property type="evidence" value="ECO:0007669"/>
    <property type="project" value="TreeGrafter"/>
</dbReference>
<name>A0A9N8VFW2_9GLOM</name>
<dbReference type="Gene3D" id="2.120.10.90">
    <property type="entry name" value="DNA gyrase/topoisomerase IV, subunit A, C-terminal"/>
    <property type="match status" value="1"/>
</dbReference>
<protein>
    <submittedName>
        <fullName evidence="2">10962_t:CDS:1</fullName>
    </submittedName>
</protein>
<reference evidence="2" key="1">
    <citation type="submission" date="2021-06" db="EMBL/GenBank/DDBJ databases">
        <authorList>
            <person name="Kallberg Y."/>
            <person name="Tangrot J."/>
            <person name="Rosling A."/>
        </authorList>
    </citation>
    <scope>NUCLEOTIDE SEQUENCE</scope>
    <source>
        <strain evidence="2">FL130A</strain>
    </source>
</reference>
<evidence type="ECO:0000313" key="3">
    <source>
        <dbReference type="Proteomes" id="UP000789508"/>
    </source>
</evidence>
<feature type="coiled-coil region" evidence="1">
    <location>
        <begin position="239"/>
        <end position="280"/>
    </location>
</feature>
<comment type="caution">
    <text evidence="2">The sequence shown here is derived from an EMBL/GenBank/DDBJ whole genome shotgun (WGS) entry which is preliminary data.</text>
</comment>
<dbReference type="EMBL" id="CAJVPS010000114">
    <property type="protein sequence ID" value="CAG8453730.1"/>
    <property type="molecule type" value="Genomic_DNA"/>
</dbReference>
<evidence type="ECO:0000256" key="1">
    <source>
        <dbReference type="SAM" id="Coils"/>
    </source>
</evidence>
<evidence type="ECO:0000313" key="2">
    <source>
        <dbReference type="EMBL" id="CAG8453730.1"/>
    </source>
</evidence>
<dbReference type="PANTHER" id="PTHR43493">
    <property type="entry name" value="DNA GYRASE/TOPOISOMERASE SUBUNIT A"/>
    <property type="match status" value="1"/>
</dbReference>
<dbReference type="PANTHER" id="PTHR43493:SF5">
    <property type="entry name" value="DNA GYRASE SUBUNIT A, CHLOROPLASTIC_MITOCHONDRIAL"/>
    <property type="match status" value="1"/>
</dbReference>
<dbReference type="GO" id="GO:0003918">
    <property type="term" value="F:DNA topoisomerase type II (double strand cut, ATP-hydrolyzing) activity"/>
    <property type="evidence" value="ECO:0007669"/>
    <property type="project" value="TreeGrafter"/>
</dbReference>
<dbReference type="GO" id="GO:0005524">
    <property type="term" value="F:ATP binding"/>
    <property type="evidence" value="ECO:0007669"/>
    <property type="project" value="TreeGrafter"/>
</dbReference>
<sequence>MLKLDQGEVIEKVISVREDFLTEENKKEKYLVIGTKRGKVKRLPLEKIGRVLGSGKRIINLVKYKDEISQVSFTSGQDVIAVFTKQGKSRNIAEEKLRIFGRAAYGDTVIKLIDSGKKIRCPVHQTLLEQHKVAPCCDKTRLGAQLQCPRMKEINKQKRECADCNKIIPIASDQIQDEMVSLLVIDKEFVKENLNLLAVREDKIAIKKPLPSFFKLAKRRSGKGEKRFEITEKRVSPYCAKHESLVTKLEEKRENARERVRDKQSEVTELENILNKARTEAVNTEVIDKYEQELAVARQARKE</sequence>
<accession>A0A9N8VFW2</accession>
<dbReference type="InterPro" id="IPR035516">
    <property type="entry name" value="Gyrase/topoIV_suA_C"/>
</dbReference>
<gene>
    <name evidence="2" type="ORF">ALEPTO_LOCUS1159</name>
</gene>
<keyword evidence="1" id="KW-0175">Coiled coil</keyword>
<dbReference type="GO" id="GO:0003677">
    <property type="term" value="F:DNA binding"/>
    <property type="evidence" value="ECO:0007669"/>
    <property type="project" value="TreeGrafter"/>
</dbReference>
<proteinExistence type="predicted"/>
<dbReference type="OrthoDB" id="276498at2759"/>
<dbReference type="AlphaFoldDB" id="A0A9N8VFW2"/>
<dbReference type="InterPro" id="IPR050220">
    <property type="entry name" value="Type_II_DNA_Topoisomerases"/>
</dbReference>
<organism evidence="2 3">
    <name type="scientific">Ambispora leptoticha</name>
    <dbReference type="NCBI Taxonomy" id="144679"/>
    <lineage>
        <taxon>Eukaryota</taxon>
        <taxon>Fungi</taxon>
        <taxon>Fungi incertae sedis</taxon>
        <taxon>Mucoromycota</taxon>
        <taxon>Glomeromycotina</taxon>
        <taxon>Glomeromycetes</taxon>
        <taxon>Archaeosporales</taxon>
        <taxon>Ambisporaceae</taxon>
        <taxon>Ambispora</taxon>
    </lineage>
</organism>
<dbReference type="Proteomes" id="UP000789508">
    <property type="component" value="Unassembled WGS sequence"/>
</dbReference>
<dbReference type="SUPFAM" id="SSF101904">
    <property type="entry name" value="GyrA/ParC C-terminal domain-like"/>
    <property type="match status" value="1"/>
</dbReference>
<dbReference type="GO" id="GO:0006265">
    <property type="term" value="P:DNA topological change"/>
    <property type="evidence" value="ECO:0007669"/>
    <property type="project" value="TreeGrafter"/>
</dbReference>